<dbReference type="CDD" id="cd14728">
    <property type="entry name" value="Ere-like"/>
    <property type="match status" value="1"/>
</dbReference>
<reference evidence="1 2" key="1">
    <citation type="journal article" date="2019" name="Int. J. Syst. Evol. Microbiol.">
        <title>The Global Catalogue of Microorganisms (GCM) 10K type strain sequencing project: providing services to taxonomists for standard genome sequencing and annotation.</title>
        <authorList>
            <consortium name="The Broad Institute Genomics Platform"/>
            <consortium name="The Broad Institute Genome Sequencing Center for Infectious Disease"/>
            <person name="Wu L."/>
            <person name="Ma J."/>
        </authorList>
    </citation>
    <scope>NUCLEOTIDE SEQUENCE [LARGE SCALE GENOMIC DNA]</scope>
    <source>
        <strain evidence="1 2">JCM 9383</strain>
    </source>
</reference>
<dbReference type="InterPro" id="IPR007815">
    <property type="entry name" value="Emycin_Estase"/>
</dbReference>
<proteinExistence type="predicted"/>
<dbReference type="EMBL" id="BAAAUX010000028">
    <property type="protein sequence ID" value="GAA2814396.1"/>
    <property type="molecule type" value="Genomic_DNA"/>
</dbReference>
<dbReference type="Gene3D" id="3.40.1660.10">
    <property type="entry name" value="EreA-like (biosynthetic domain)"/>
    <property type="match status" value="2"/>
</dbReference>
<dbReference type="SUPFAM" id="SSF159501">
    <property type="entry name" value="EreA/ChaN-like"/>
    <property type="match status" value="1"/>
</dbReference>
<dbReference type="Proteomes" id="UP001500979">
    <property type="component" value="Unassembled WGS sequence"/>
</dbReference>
<protein>
    <recommendedName>
        <fullName evidence="3">Erythromycin esterase</fullName>
    </recommendedName>
</protein>
<comment type="caution">
    <text evidence="1">The sequence shown here is derived from an EMBL/GenBank/DDBJ whole genome shotgun (WGS) entry which is preliminary data.</text>
</comment>
<dbReference type="Pfam" id="PF05139">
    <property type="entry name" value="Erythro_esteras"/>
    <property type="match status" value="2"/>
</dbReference>
<sequence>MNGSQPVREWIAKTAHPFDTVDPSAPLTDLRPLADVVGDATVVGIGASTRSAREPVLLAHRMVRFLVEEMGFRSVVLEGDDAKSAEIAEHLRTGDGDLRAMLADARTFWRIEEVLGLIAWLREHNEAHPDDPVRLVEPGEPPSSQRNLAAIEKHLAEGVVEWHERTGDKIVYWGGIAHTAVGWRRLVTQGTGSERQRNAGSYFQERFGSGYRSIGLTFGEGAMPFEAPPPPADFAEHALSAPGLPPYLLDLRADAPGPVRAWMDLPAKTRLIGPHYDPADDAEHHLSGEALAEWFDAVAHLPAVTPARGLRTSR</sequence>
<name>A0ABN3VM63_9PSEU</name>
<evidence type="ECO:0008006" key="3">
    <source>
        <dbReference type="Google" id="ProtNLM"/>
    </source>
</evidence>
<organism evidence="1 2">
    <name type="scientific">Saccharopolyspora taberi</name>
    <dbReference type="NCBI Taxonomy" id="60895"/>
    <lineage>
        <taxon>Bacteria</taxon>
        <taxon>Bacillati</taxon>
        <taxon>Actinomycetota</taxon>
        <taxon>Actinomycetes</taxon>
        <taxon>Pseudonocardiales</taxon>
        <taxon>Pseudonocardiaceae</taxon>
        <taxon>Saccharopolyspora</taxon>
    </lineage>
</organism>
<dbReference type="InterPro" id="IPR052036">
    <property type="entry name" value="Hydrolase/PRTase-associated"/>
</dbReference>
<evidence type="ECO:0000313" key="1">
    <source>
        <dbReference type="EMBL" id="GAA2814396.1"/>
    </source>
</evidence>
<keyword evidence="2" id="KW-1185">Reference proteome</keyword>
<dbReference type="PANTHER" id="PTHR31299:SF0">
    <property type="entry name" value="ESTERASE, PUTATIVE (AFU_ORTHOLOGUE AFUA_1G05850)-RELATED"/>
    <property type="match status" value="1"/>
</dbReference>
<accession>A0ABN3VM63</accession>
<dbReference type="PANTHER" id="PTHR31299">
    <property type="entry name" value="ESTERASE, PUTATIVE (AFU_ORTHOLOGUE AFUA_1G05850)-RELATED"/>
    <property type="match status" value="1"/>
</dbReference>
<evidence type="ECO:0000313" key="2">
    <source>
        <dbReference type="Proteomes" id="UP001500979"/>
    </source>
</evidence>
<dbReference type="Gene3D" id="3.30.1870.10">
    <property type="entry name" value="EreA-like, domain 2"/>
    <property type="match status" value="1"/>
</dbReference>
<dbReference type="RefSeq" id="WP_344685013.1">
    <property type="nucleotide sequence ID" value="NZ_BAAAUX010000028.1"/>
</dbReference>
<gene>
    <name evidence="1" type="ORF">GCM10010470_57310</name>
</gene>